<dbReference type="GO" id="GO:0004536">
    <property type="term" value="F:DNA nuclease activity"/>
    <property type="evidence" value="ECO:0007669"/>
    <property type="project" value="InterPro"/>
</dbReference>
<dbReference type="Gene3D" id="3.20.20.140">
    <property type="entry name" value="Metal-dependent hydrolases"/>
    <property type="match status" value="1"/>
</dbReference>
<gene>
    <name evidence="4" type="ORF">UW55_C0002G0083</name>
</gene>
<name>A0A0G1IXC9_9BACT</name>
<dbReference type="PANTHER" id="PTHR46124">
    <property type="entry name" value="D-AMINOACYL-TRNA DEACYLASE"/>
    <property type="match status" value="1"/>
</dbReference>
<comment type="caution">
    <text evidence="4">The sequence shown here is derived from an EMBL/GenBank/DDBJ whole genome shotgun (WGS) entry which is preliminary data.</text>
</comment>
<dbReference type="EMBL" id="LCIT01000002">
    <property type="protein sequence ID" value="KKT63618.1"/>
    <property type="molecule type" value="Genomic_DNA"/>
</dbReference>
<evidence type="ECO:0000256" key="2">
    <source>
        <dbReference type="ARBA" id="ARBA00022801"/>
    </source>
</evidence>
<dbReference type="InterPro" id="IPR018228">
    <property type="entry name" value="DNase_TatD-rel_CS"/>
</dbReference>
<dbReference type="Pfam" id="PF01026">
    <property type="entry name" value="TatD_DNase"/>
    <property type="match status" value="1"/>
</dbReference>
<dbReference type="SUPFAM" id="SSF51556">
    <property type="entry name" value="Metallo-dependent hydrolases"/>
    <property type="match status" value="1"/>
</dbReference>
<feature type="binding site" evidence="3">
    <location>
        <position position="11"/>
    </location>
    <ligand>
        <name>a divalent metal cation</name>
        <dbReference type="ChEBI" id="CHEBI:60240"/>
        <label>1</label>
    </ligand>
</feature>
<feature type="binding site" evidence="3">
    <location>
        <position position="160"/>
    </location>
    <ligand>
        <name>a divalent metal cation</name>
        <dbReference type="ChEBI" id="CHEBI:60240"/>
        <label>2</label>
    </ligand>
</feature>
<feature type="binding site" evidence="3">
    <location>
        <position position="9"/>
    </location>
    <ligand>
        <name>a divalent metal cation</name>
        <dbReference type="ChEBI" id="CHEBI:60240"/>
        <label>1</label>
    </ligand>
</feature>
<dbReference type="InterPro" id="IPR001130">
    <property type="entry name" value="TatD-like"/>
</dbReference>
<dbReference type="PIRSF" id="PIRSF005902">
    <property type="entry name" value="DNase_TatD"/>
    <property type="match status" value="1"/>
</dbReference>
<dbReference type="PROSITE" id="PS01091">
    <property type="entry name" value="TATD_3"/>
    <property type="match status" value="1"/>
</dbReference>
<dbReference type="InterPro" id="IPR015991">
    <property type="entry name" value="TatD/YcfH-like"/>
</dbReference>
<evidence type="ECO:0000313" key="5">
    <source>
        <dbReference type="Proteomes" id="UP000033945"/>
    </source>
</evidence>
<sequence length="260" mass="29607">MKPRLIDVHTHTQFAEFDIDRDAVICRALDAGIWMINVGTDRRMSESAIGLASKYEIGVFATAGLHPTEIHKKFDYDFYKKLAEAPKVVAIGECGLDYYRVAKHKTRNLKQKKAFEAQIELAHKLKKPLMIHCREAFTDLIKMLQVSRSKLRDNNPGVCHFFSGSIEDAQKLMDLGFSFSFGGVITFAREYEKLIKFISLDRILLETDAPYVAPALYRGKRNEPLYVEEIAKKLAKILDKDFEEIAEATTKNAIRIFGLA</sequence>
<proteinExistence type="predicted"/>
<keyword evidence="2 4" id="KW-0378">Hydrolase</keyword>
<evidence type="ECO:0000313" key="4">
    <source>
        <dbReference type="EMBL" id="KKT63618.1"/>
    </source>
</evidence>
<dbReference type="GO" id="GO:0046872">
    <property type="term" value="F:metal ion binding"/>
    <property type="evidence" value="ECO:0007669"/>
    <property type="project" value="UniProtKB-KW"/>
</dbReference>
<keyword evidence="1 3" id="KW-0479">Metal-binding</keyword>
<dbReference type="CDD" id="cd01310">
    <property type="entry name" value="TatD_DNAse"/>
    <property type="match status" value="1"/>
</dbReference>
<dbReference type="FunFam" id="3.20.20.140:FF:000005">
    <property type="entry name" value="TatD family hydrolase"/>
    <property type="match status" value="1"/>
</dbReference>
<dbReference type="GO" id="GO:0016788">
    <property type="term" value="F:hydrolase activity, acting on ester bonds"/>
    <property type="evidence" value="ECO:0007669"/>
    <property type="project" value="InterPro"/>
</dbReference>
<dbReference type="PATRIC" id="fig|1618648.3.peg.286"/>
<dbReference type="AlphaFoldDB" id="A0A0G1IXC9"/>
<dbReference type="PANTHER" id="PTHR46124:SF2">
    <property type="entry name" value="D-AMINOACYL-TRNA DEACYLASE"/>
    <property type="match status" value="1"/>
</dbReference>
<reference evidence="4 5" key="1">
    <citation type="journal article" date="2015" name="Nature">
        <title>rRNA introns, odd ribosomes, and small enigmatic genomes across a large radiation of phyla.</title>
        <authorList>
            <person name="Brown C.T."/>
            <person name="Hug L.A."/>
            <person name="Thomas B.C."/>
            <person name="Sharon I."/>
            <person name="Castelle C.J."/>
            <person name="Singh A."/>
            <person name="Wilkins M.J."/>
            <person name="Williams K.H."/>
            <person name="Banfield J.F."/>
        </authorList>
    </citation>
    <scope>NUCLEOTIDE SEQUENCE [LARGE SCALE GENOMIC DNA]</scope>
</reference>
<protein>
    <submittedName>
        <fullName evidence="4">Hydrolase, TatD family</fullName>
    </submittedName>
</protein>
<feature type="binding site" evidence="3">
    <location>
        <position position="93"/>
    </location>
    <ligand>
        <name>a divalent metal cation</name>
        <dbReference type="ChEBI" id="CHEBI:60240"/>
        <label>1</label>
    </ligand>
</feature>
<accession>A0A0G1IXC9</accession>
<feature type="binding site" evidence="3">
    <location>
        <position position="132"/>
    </location>
    <ligand>
        <name>a divalent metal cation</name>
        <dbReference type="ChEBI" id="CHEBI:60240"/>
        <label>2</label>
    </ligand>
</feature>
<evidence type="ECO:0000256" key="3">
    <source>
        <dbReference type="PIRSR" id="PIRSR005902-1"/>
    </source>
</evidence>
<organism evidence="4 5">
    <name type="scientific">Candidatus Giovannonibacteria bacterium GW2011_GWA2_44_26</name>
    <dbReference type="NCBI Taxonomy" id="1618648"/>
    <lineage>
        <taxon>Bacteria</taxon>
        <taxon>Candidatus Giovannoniibacteriota</taxon>
    </lineage>
</organism>
<dbReference type="InterPro" id="IPR032466">
    <property type="entry name" value="Metal_Hydrolase"/>
</dbReference>
<dbReference type="Proteomes" id="UP000033945">
    <property type="component" value="Unassembled WGS sequence"/>
</dbReference>
<evidence type="ECO:0000256" key="1">
    <source>
        <dbReference type="ARBA" id="ARBA00022723"/>
    </source>
</evidence>
<feature type="binding site" evidence="3">
    <location>
        <position position="208"/>
    </location>
    <ligand>
        <name>a divalent metal cation</name>
        <dbReference type="ChEBI" id="CHEBI:60240"/>
        <label>1</label>
    </ligand>
</feature>
<dbReference type="NCBIfam" id="TIGR00010">
    <property type="entry name" value="YchF/TatD family DNA exonuclease"/>
    <property type="match status" value="1"/>
</dbReference>